<name>A0AAV4Y7N5_CAEEX</name>
<keyword evidence="3" id="KW-1185">Reference proteome</keyword>
<evidence type="ECO:0000256" key="1">
    <source>
        <dbReference type="SAM" id="Phobius"/>
    </source>
</evidence>
<organism evidence="2 3">
    <name type="scientific">Caerostris extrusa</name>
    <name type="common">Bark spider</name>
    <name type="synonym">Caerostris bankana</name>
    <dbReference type="NCBI Taxonomy" id="172846"/>
    <lineage>
        <taxon>Eukaryota</taxon>
        <taxon>Metazoa</taxon>
        <taxon>Ecdysozoa</taxon>
        <taxon>Arthropoda</taxon>
        <taxon>Chelicerata</taxon>
        <taxon>Arachnida</taxon>
        <taxon>Araneae</taxon>
        <taxon>Araneomorphae</taxon>
        <taxon>Entelegynae</taxon>
        <taxon>Araneoidea</taxon>
        <taxon>Araneidae</taxon>
        <taxon>Caerostris</taxon>
    </lineage>
</organism>
<evidence type="ECO:0000313" key="2">
    <source>
        <dbReference type="EMBL" id="GIZ03373.1"/>
    </source>
</evidence>
<reference evidence="2 3" key="1">
    <citation type="submission" date="2021-06" db="EMBL/GenBank/DDBJ databases">
        <title>Caerostris extrusa draft genome.</title>
        <authorList>
            <person name="Kono N."/>
            <person name="Arakawa K."/>
        </authorList>
    </citation>
    <scope>NUCLEOTIDE SEQUENCE [LARGE SCALE GENOMIC DNA]</scope>
</reference>
<protein>
    <submittedName>
        <fullName evidence="2">Uncharacterized protein</fullName>
    </submittedName>
</protein>
<sequence length="82" mass="9497">MKCDDCSVPDLNTSCHNDCINILEFSATNALGIFTLNLKIFLLLIIDKQGRERCKSKESDEIRVRVVRDYHLIIRERKLMNG</sequence>
<proteinExistence type="predicted"/>
<gene>
    <name evidence="2" type="ORF">CEXT_752051</name>
</gene>
<dbReference type="EMBL" id="BPLR01018937">
    <property type="protein sequence ID" value="GIZ03373.1"/>
    <property type="molecule type" value="Genomic_DNA"/>
</dbReference>
<keyword evidence="1" id="KW-1133">Transmembrane helix</keyword>
<keyword evidence="1" id="KW-0472">Membrane</keyword>
<dbReference type="Proteomes" id="UP001054945">
    <property type="component" value="Unassembled WGS sequence"/>
</dbReference>
<evidence type="ECO:0000313" key="3">
    <source>
        <dbReference type="Proteomes" id="UP001054945"/>
    </source>
</evidence>
<dbReference type="AlphaFoldDB" id="A0AAV4Y7N5"/>
<keyword evidence="1" id="KW-0812">Transmembrane</keyword>
<comment type="caution">
    <text evidence="2">The sequence shown here is derived from an EMBL/GenBank/DDBJ whole genome shotgun (WGS) entry which is preliminary data.</text>
</comment>
<feature type="transmembrane region" description="Helical" evidence="1">
    <location>
        <begin position="27"/>
        <end position="46"/>
    </location>
</feature>
<accession>A0AAV4Y7N5</accession>